<gene>
    <name evidence="1" type="ORF">UFOVP558_28</name>
</gene>
<organism evidence="1">
    <name type="scientific">uncultured Caudovirales phage</name>
    <dbReference type="NCBI Taxonomy" id="2100421"/>
    <lineage>
        <taxon>Viruses</taxon>
        <taxon>Duplodnaviria</taxon>
        <taxon>Heunggongvirae</taxon>
        <taxon>Uroviricota</taxon>
        <taxon>Caudoviricetes</taxon>
        <taxon>Peduoviridae</taxon>
        <taxon>Maltschvirus</taxon>
        <taxon>Maltschvirus maltsch</taxon>
    </lineage>
</organism>
<name>A0A6J5MSI0_9CAUD</name>
<dbReference type="EMBL" id="LR796527">
    <property type="protein sequence ID" value="CAB4149768.1"/>
    <property type="molecule type" value="Genomic_DNA"/>
</dbReference>
<dbReference type="InterPro" id="IPR045384">
    <property type="entry name" value="DUF6527"/>
</dbReference>
<protein>
    <recommendedName>
        <fullName evidence="2">Ammonia monooxygenase</fullName>
    </recommendedName>
</protein>
<proteinExistence type="predicted"/>
<evidence type="ECO:0008006" key="2">
    <source>
        <dbReference type="Google" id="ProtNLM"/>
    </source>
</evidence>
<evidence type="ECO:0000313" key="1">
    <source>
        <dbReference type="EMBL" id="CAB4149768.1"/>
    </source>
</evidence>
<reference evidence="1" key="1">
    <citation type="submission" date="2020-04" db="EMBL/GenBank/DDBJ databases">
        <authorList>
            <person name="Chiriac C."/>
            <person name="Salcher M."/>
            <person name="Ghai R."/>
            <person name="Kavagutti S V."/>
        </authorList>
    </citation>
    <scope>NUCLEOTIDE SEQUENCE</scope>
</reference>
<accession>A0A6J5MSI0</accession>
<dbReference type="Pfam" id="PF20137">
    <property type="entry name" value="BubE"/>
    <property type="match status" value="1"/>
</dbReference>
<sequence length="118" mass="13295">MTNSKLKGLYSKSGCFVYRCPGCLGTHYIPVVGPKAWGFNWDLEKPTLTPSVVEWSDGYPEEGIPSYRCHHYVREGMIDFLGDCTHKVRGAISLEPIPLAWMDARFRAASNLSEERPT</sequence>